<dbReference type="Gene3D" id="1.10.1060.10">
    <property type="entry name" value="Alpha-helical ferredoxin"/>
    <property type="match status" value="1"/>
</dbReference>
<dbReference type="PANTHER" id="PTHR43255">
    <property type="entry name" value="IRON-SULFUR-BINDING OXIDOREDUCTASE FADF-RELATED-RELATED"/>
    <property type="match status" value="1"/>
</dbReference>
<protein>
    <submittedName>
        <fullName evidence="8">Electron transfer flavoprotein-associated cytochrome b and CCG domain pair iron-sulfur cluster-binding oxidoreductase</fullName>
    </submittedName>
</protein>
<sequence>MYSISAIHYVFLALLLTAALVSLGFGLRKYWQRISHGQAWFGKELTREAVLAKVNWATFIRRGLLLERLKKRPISGIAHNLLFFGAIIEILGHSAYGLSFVGIEVYQSGFGHYFMELAREIAGLMILVGILFFALRRLAPPERLTAAGYTRKGFSPMEALLLATALLGFIAEGFRLTNPEVHSQFEFVGNFIAGLLSGGEPQILAGGNLALWWLHMLFGCAFIALIGHTPMSHMVLGLTNSGLANKRAGINLAPIDFDAEPEDGEKEAELLLGANRISQLSQKYLMDASTCLWCGRCHEVCPAAQTGKALSPKSIMATCAEYMAQGKFDDESLIETIGKEAVFNCTTCAACIEECPVSNAPAEIVLELRRNFVMEQSDMPDTMAAANANLEKRGHPFVGTSANVEDWKQGLPFEVPLFEPGKTEYLFWLGCAVTYEERAQNIARAMARLLEAAGISWGVLEGPHCTGDPAKMMGNEMQFVEIAQGNIEEFQELQIHKVITTCAHCFNSFDRYYPQLGGEWQTIPHAVFIDELIKTGKLKVRQDGEKITFHDPCYLARHNGIVDETRNVVSSVGKLVEMPRHGKNSFCCGAGGGNYWGGQGGTARINDVRAEEAFATGADKIATSCPFCNLMLTSSASKHSEERKVFDIAELVLDKLENRPAAWDRTLA</sequence>
<evidence type="ECO:0000256" key="5">
    <source>
        <dbReference type="ARBA" id="ARBA00023014"/>
    </source>
</evidence>
<reference evidence="8" key="1">
    <citation type="submission" date="2017-03" db="EMBL/GenBank/DDBJ databases">
        <authorList>
            <consortium name="AG Boll"/>
        </authorList>
    </citation>
    <scope>NUCLEOTIDE SEQUENCE [LARGE SCALE GENOMIC DNA]</scope>
    <source>
        <strain evidence="8">Chol</strain>
    </source>
</reference>
<feature type="transmembrane region" description="Helical" evidence="6">
    <location>
        <begin position="121"/>
        <end position="139"/>
    </location>
</feature>
<keyword evidence="3" id="KW-0560">Oxidoreductase</keyword>
<dbReference type="PROSITE" id="PS51379">
    <property type="entry name" value="4FE4S_FER_2"/>
    <property type="match status" value="1"/>
</dbReference>
<dbReference type="InterPro" id="IPR017896">
    <property type="entry name" value="4Fe4S_Fe-S-bd"/>
</dbReference>
<dbReference type="EMBL" id="LT837803">
    <property type="protein sequence ID" value="SMB22470.1"/>
    <property type="molecule type" value="Genomic_DNA"/>
</dbReference>
<evidence type="ECO:0000259" key="7">
    <source>
        <dbReference type="PROSITE" id="PS51379"/>
    </source>
</evidence>
<evidence type="ECO:0000313" key="8">
    <source>
        <dbReference type="EMBL" id="SMB22470.1"/>
    </source>
</evidence>
<keyword evidence="1" id="KW-0004">4Fe-4S</keyword>
<dbReference type="RefSeq" id="WP_154715983.1">
    <property type="nucleotide sequence ID" value="NZ_LT837803.1"/>
</dbReference>
<accession>A0A7Z7MUE7</accession>
<dbReference type="GO" id="GO:0005886">
    <property type="term" value="C:plasma membrane"/>
    <property type="evidence" value="ECO:0007669"/>
    <property type="project" value="TreeGrafter"/>
</dbReference>
<dbReference type="PANTHER" id="PTHR43255:SF1">
    <property type="entry name" value="IRON-SULFUR-BINDING OXIDOREDUCTASE FADF-RELATED"/>
    <property type="match status" value="1"/>
</dbReference>
<keyword evidence="5" id="KW-0411">Iron-sulfur</keyword>
<dbReference type="InterPro" id="IPR009051">
    <property type="entry name" value="Helical_ferredxn"/>
</dbReference>
<dbReference type="AlphaFoldDB" id="A0A7Z7MUE7"/>
<dbReference type="PROSITE" id="PS00198">
    <property type="entry name" value="4FE4S_FER_1"/>
    <property type="match status" value="1"/>
</dbReference>
<dbReference type="Pfam" id="PF02754">
    <property type="entry name" value="CCG"/>
    <property type="match status" value="2"/>
</dbReference>
<feature type="transmembrane region" description="Helical" evidence="6">
    <location>
        <begin position="6"/>
        <end position="27"/>
    </location>
</feature>
<evidence type="ECO:0000256" key="4">
    <source>
        <dbReference type="ARBA" id="ARBA00023004"/>
    </source>
</evidence>
<dbReference type="Pfam" id="PF13237">
    <property type="entry name" value="Fer4_10"/>
    <property type="match status" value="1"/>
</dbReference>
<feature type="transmembrane region" description="Helical" evidence="6">
    <location>
        <begin position="77"/>
        <end position="101"/>
    </location>
</feature>
<evidence type="ECO:0000256" key="2">
    <source>
        <dbReference type="ARBA" id="ARBA00022723"/>
    </source>
</evidence>
<evidence type="ECO:0000256" key="1">
    <source>
        <dbReference type="ARBA" id="ARBA00022485"/>
    </source>
</evidence>
<keyword evidence="6" id="KW-0812">Transmembrane</keyword>
<proteinExistence type="predicted"/>
<evidence type="ECO:0000256" key="3">
    <source>
        <dbReference type="ARBA" id="ARBA00023002"/>
    </source>
</evidence>
<keyword evidence="2" id="KW-0479">Metal-binding</keyword>
<feature type="transmembrane region" description="Helical" evidence="6">
    <location>
        <begin position="210"/>
        <end position="227"/>
    </location>
</feature>
<dbReference type="InterPro" id="IPR004017">
    <property type="entry name" value="Cys_rich_dom"/>
</dbReference>
<keyword evidence="4" id="KW-0408">Iron</keyword>
<dbReference type="InterPro" id="IPR051460">
    <property type="entry name" value="HdrC_iron-sulfur_subunit"/>
</dbReference>
<keyword evidence="6" id="KW-1133">Transmembrane helix</keyword>
<feature type="domain" description="4Fe-4S ferredoxin-type" evidence="7">
    <location>
        <begin position="282"/>
        <end position="313"/>
    </location>
</feature>
<dbReference type="GO" id="GO:0051539">
    <property type="term" value="F:4 iron, 4 sulfur cluster binding"/>
    <property type="evidence" value="ECO:0007669"/>
    <property type="project" value="UniProtKB-KW"/>
</dbReference>
<evidence type="ECO:0000256" key="6">
    <source>
        <dbReference type="SAM" id="Phobius"/>
    </source>
</evidence>
<dbReference type="InterPro" id="IPR036197">
    <property type="entry name" value="NarG-like_sf"/>
</dbReference>
<organism evidence="8 9">
    <name type="scientific">Sterolibacterium denitrificans</name>
    <dbReference type="NCBI Taxonomy" id="157592"/>
    <lineage>
        <taxon>Bacteria</taxon>
        <taxon>Pseudomonadati</taxon>
        <taxon>Pseudomonadota</taxon>
        <taxon>Betaproteobacteria</taxon>
        <taxon>Nitrosomonadales</taxon>
        <taxon>Sterolibacteriaceae</taxon>
        <taxon>Sterolibacterium</taxon>
    </lineage>
</organism>
<dbReference type="GO" id="GO:0046872">
    <property type="term" value="F:metal ion binding"/>
    <property type="evidence" value="ECO:0007669"/>
    <property type="project" value="UniProtKB-KW"/>
</dbReference>
<dbReference type="GO" id="GO:0016491">
    <property type="term" value="F:oxidoreductase activity"/>
    <property type="evidence" value="ECO:0007669"/>
    <property type="project" value="UniProtKB-KW"/>
</dbReference>
<name>A0A7Z7MUE7_9PROT</name>
<dbReference type="SUPFAM" id="SSF103501">
    <property type="entry name" value="Respiratory nitrate reductase 1 gamma chain"/>
    <property type="match status" value="1"/>
</dbReference>
<keyword evidence="9" id="KW-1185">Reference proteome</keyword>
<gene>
    <name evidence="8" type="ORF">SDENCHOL_10595</name>
</gene>
<dbReference type="SUPFAM" id="SSF46548">
    <property type="entry name" value="alpha-helical ferredoxin"/>
    <property type="match status" value="1"/>
</dbReference>
<keyword evidence="6" id="KW-0472">Membrane</keyword>
<evidence type="ECO:0000313" key="9">
    <source>
        <dbReference type="Proteomes" id="UP000242886"/>
    </source>
</evidence>
<dbReference type="Proteomes" id="UP000242886">
    <property type="component" value="Chromosome SDENCHOL"/>
</dbReference>
<dbReference type="Gene3D" id="1.20.950.20">
    <property type="entry name" value="Transmembrane di-heme cytochromes, Chain C"/>
    <property type="match status" value="1"/>
</dbReference>
<dbReference type="InterPro" id="IPR017900">
    <property type="entry name" value="4Fe4S_Fe_S_CS"/>
</dbReference>